<accession>A0A7G9Y3F5</accession>
<dbReference type="AlphaFoldDB" id="A0A7G9Y3F5"/>
<dbReference type="EMBL" id="MT630749">
    <property type="protein sequence ID" value="QNO42539.1"/>
    <property type="molecule type" value="Genomic_DNA"/>
</dbReference>
<gene>
    <name evidence="1" type="ORF">MMHALIEK_00014</name>
</gene>
<proteinExistence type="predicted"/>
<reference evidence="1" key="1">
    <citation type="submission" date="2020-06" db="EMBL/GenBank/DDBJ databases">
        <title>Unique genomic features of the anaerobic methanotrophic archaea.</title>
        <authorList>
            <person name="Chadwick G.L."/>
            <person name="Skennerton C.T."/>
            <person name="Laso-Perez R."/>
            <person name="Leu A.O."/>
            <person name="Speth D.R."/>
            <person name="Yu H."/>
            <person name="Morgan-Lang C."/>
            <person name="Hatzenpichler R."/>
            <person name="Goudeau D."/>
            <person name="Malmstrom R."/>
            <person name="Brazelton W.J."/>
            <person name="Woyke T."/>
            <person name="Hallam S.J."/>
            <person name="Tyson G.W."/>
            <person name="Wegener G."/>
            <person name="Boetius A."/>
            <person name="Orphan V."/>
        </authorList>
    </citation>
    <scope>NUCLEOTIDE SEQUENCE</scope>
</reference>
<protein>
    <submittedName>
        <fullName evidence="1">Uncharacterized protein</fullName>
    </submittedName>
</protein>
<organism evidence="1">
    <name type="scientific">Candidatus Methanogaster sp. ANME-2c ERB4</name>
    <dbReference type="NCBI Taxonomy" id="2759911"/>
    <lineage>
        <taxon>Archaea</taxon>
        <taxon>Methanobacteriati</taxon>
        <taxon>Methanobacteriota</taxon>
        <taxon>Stenosarchaea group</taxon>
        <taxon>Methanomicrobia</taxon>
        <taxon>Methanosarcinales</taxon>
        <taxon>ANME-2 cluster</taxon>
        <taxon>Candidatus Methanogasteraceae</taxon>
        <taxon>Candidatus Methanogaster</taxon>
    </lineage>
</organism>
<sequence length="226" mass="25993">MYVLSPRASRSFFALFLVMISYTRFQPAPSIPLIIHCFFGFQHFEIHSVFAIFQHLHHCFECPDIHNHPPFLVIYNFISNISFKDCDSPLLLMMLACRPHHPTTQKPPPRQSAPRLKHPGHPAINNTSAVQYRLDLVCAHIHDVRNQDDIPLNQASFHSQIINRIIPEFECAFGYLHQIAQVVRRLPYNEKDNPASPLRERFSGSNLPPSETSIPYLSAVWCMNIG</sequence>
<evidence type="ECO:0000313" key="1">
    <source>
        <dbReference type="EMBL" id="QNO42539.1"/>
    </source>
</evidence>
<name>A0A7G9Y3F5_9EURY</name>